<accession>A0A2T3AIY9</accession>
<keyword evidence="9" id="KW-1185">Reference proteome</keyword>
<dbReference type="GO" id="GO:0005774">
    <property type="term" value="C:vacuolar membrane"/>
    <property type="evidence" value="ECO:0007669"/>
    <property type="project" value="TreeGrafter"/>
</dbReference>
<evidence type="ECO:0000313" key="8">
    <source>
        <dbReference type="EMBL" id="PSS00523.1"/>
    </source>
</evidence>
<dbReference type="PRINTS" id="PR00448">
    <property type="entry name" value="NSFATTACHMNT"/>
</dbReference>
<evidence type="ECO:0000256" key="3">
    <source>
        <dbReference type="ARBA" id="ARBA00022448"/>
    </source>
</evidence>
<dbReference type="GO" id="GO:0019905">
    <property type="term" value="F:syntaxin binding"/>
    <property type="evidence" value="ECO:0007669"/>
    <property type="project" value="TreeGrafter"/>
</dbReference>
<evidence type="ECO:0000256" key="5">
    <source>
        <dbReference type="ARBA" id="ARBA00022927"/>
    </source>
</evidence>
<dbReference type="CDD" id="cd15832">
    <property type="entry name" value="SNAP"/>
    <property type="match status" value="1"/>
</dbReference>
<dbReference type="FunFam" id="1.25.40.10:FF:000049">
    <property type="entry name" value="Alpha-soluble NSF attachment protein-like"/>
    <property type="match status" value="1"/>
</dbReference>
<comment type="subcellular location">
    <subcellularLocation>
        <location evidence="1 7">Membrane</location>
        <topology evidence="1 7">Peripheral membrane protein</topology>
    </subcellularLocation>
</comment>
<dbReference type="EMBL" id="KZ678383">
    <property type="protein sequence ID" value="PSS00523.1"/>
    <property type="molecule type" value="Genomic_DNA"/>
</dbReference>
<keyword evidence="3 7" id="KW-0813">Transport</keyword>
<comment type="function">
    <text evidence="7">Required for vesicular transport between the endoplasmic reticulum and the Golgi apparatus.</text>
</comment>
<dbReference type="PANTHER" id="PTHR13768:SF8">
    <property type="entry name" value="ALPHA-SOLUBLE NSF ATTACHMENT PROTEIN"/>
    <property type="match status" value="1"/>
</dbReference>
<evidence type="ECO:0000256" key="4">
    <source>
        <dbReference type="ARBA" id="ARBA00022892"/>
    </source>
</evidence>
<proteinExistence type="inferred from homology"/>
<evidence type="ECO:0000256" key="6">
    <source>
        <dbReference type="ARBA" id="ARBA00023136"/>
    </source>
</evidence>
<dbReference type="GO" id="GO:0006886">
    <property type="term" value="P:intracellular protein transport"/>
    <property type="evidence" value="ECO:0007669"/>
    <property type="project" value="UniProtKB-UniRule"/>
</dbReference>
<keyword evidence="4 7" id="KW-0931">ER-Golgi transport</keyword>
<dbReference type="Gene3D" id="1.25.40.10">
    <property type="entry name" value="Tetratricopeptide repeat domain"/>
    <property type="match status" value="1"/>
</dbReference>
<dbReference type="PANTHER" id="PTHR13768">
    <property type="entry name" value="SOLUBLE NSF ATTACHMENT PROTEIN SNAP"/>
    <property type="match status" value="1"/>
</dbReference>
<evidence type="ECO:0000256" key="1">
    <source>
        <dbReference type="ARBA" id="ARBA00004170"/>
    </source>
</evidence>
<name>A0A2T3AIY9_9PEZI</name>
<dbReference type="InterPro" id="IPR011990">
    <property type="entry name" value="TPR-like_helical_dom_sf"/>
</dbReference>
<dbReference type="InterPro" id="IPR000744">
    <property type="entry name" value="NSF_attach"/>
</dbReference>
<sequence>MAQDPRALLKQADTLASKASGGFKLFGGREDKWQDAVDTYLQAANAFRMQKQNREAGETFEKAAQIQINQLKEVDDAANTYVDAFKVYRSENPEDAARCLEFSINQYCTKGNFRRAASHKENLGELFESQLGDLKRAGEAYEVAAGWYDGDGAAALANKLWLKVADISALDGDYNKAIDHYEKVAQASVNNNLMRYSVKEYFLKAGICHLANKDMIATQRAIEKYCEMDPTFASQREHQLLADLVQTIEDGDQEKFSDKLYAYDQMSKLDKWKTTLLLRVKGNIEEGADNEFS</sequence>
<dbReference type="GO" id="GO:0005483">
    <property type="term" value="F:soluble NSF attachment protein activity"/>
    <property type="evidence" value="ECO:0007669"/>
    <property type="project" value="TreeGrafter"/>
</dbReference>
<comment type="similarity">
    <text evidence="2 7">Belongs to the SNAP family.</text>
</comment>
<dbReference type="STRING" id="2025994.A0A2T3AIY9"/>
<reference evidence="8 9" key="1">
    <citation type="journal article" date="2018" name="Mycol. Prog.">
        <title>Coniella lustricola, a new species from submerged detritus.</title>
        <authorList>
            <person name="Raudabaugh D.B."/>
            <person name="Iturriaga T."/>
            <person name="Carver A."/>
            <person name="Mondo S."/>
            <person name="Pangilinan J."/>
            <person name="Lipzen A."/>
            <person name="He G."/>
            <person name="Amirebrahimi M."/>
            <person name="Grigoriev I.V."/>
            <person name="Miller A.N."/>
        </authorList>
    </citation>
    <scope>NUCLEOTIDE SEQUENCE [LARGE SCALE GENOMIC DNA]</scope>
    <source>
        <strain evidence="8 9">B22-T-1</strain>
    </source>
</reference>
<evidence type="ECO:0000313" key="9">
    <source>
        <dbReference type="Proteomes" id="UP000241462"/>
    </source>
</evidence>
<evidence type="ECO:0000256" key="2">
    <source>
        <dbReference type="ARBA" id="ARBA00010050"/>
    </source>
</evidence>
<dbReference type="Pfam" id="PF14938">
    <property type="entry name" value="SNAP"/>
    <property type="match status" value="1"/>
</dbReference>
<dbReference type="SUPFAM" id="SSF48452">
    <property type="entry name" value="TPR-like"/>
    <property type="match status" value="1"/>
</dbReference>
<keyword evidence="5 7" id="KW-0653">Protein transport</keyword>
<dbReference type="GO" id="GO:0031201">
    <property type="term" value="C:SNARE complex"/>
    <property type="evidence" value="ECO:0007669"/>
    <property type="project" value="TreeGrafter"/>
</dbReference>
<organism evidence="8 9">
    <name type="scientific">Coniella lustricola</name>
    <dbReference type="NCBI Taxonomy" id="2025994"/>
    <lineage>
        <taxon>Eukaryota</taxon>
        <taxon>Fungi</taxon>
        <taxon>Dikarya</taxon>
        <taxon>Ascomycota</taxon>
        <taxon>Pezizomycotina</taxon>
        <taxon>Sordariomycetes</taxon>
        <taxon>Sordariomycetidae</taxon>
        <taxon>Diaporthales</taxon>
        <taxon>Schizoparmaceae</taxon>
        <taxon>Coniella</taxon>
    </lineage>
</organism>
<gene>
    <name evidence="8" type="ORF">BD289DRAFT_360968</name>
</gene>
<dbReference type="OrthoDB" id="9984275at2759"/>
<dbReference type="GO" id="GO:0035494">
    <property type="term" value="P:SNARE complex disassembly"/>
    <property type="evidence" value="ECO:0007669"/>
    <property type="project" value="TreeGrafter"/>
</dbReference>
<dbReference type="InParanoid" id="A0A2T3AIY9"/>
<evidence type="ECO:0000256" key="7">
    <source>
        <dbReference type="RuleBase" id="RU367013"/>
    </source>
</evidence>
<keyword evidence="6 7" id="KW-0472">Membrane</keyword>
<protein>
    <submittedName>
        <fullName evidence="8">Alpha-soluble NSF attachment protein</fullName>
    </submittedName>
</protein>
<dbReference type="FunCoup" id="A0A2T3AIY9">
    <property type="interactions" value="891"/>
</dbReference>
<dbReference type="Proteomes" id="UP000241462">
    <property type="component" value="Unassembled WGS sequence"/>
</dbReference>
<dbReference type="AlphaFoldDB" id="A0A2T3AIY9"/>